<dbReference type="Proteomes" id="UP001056778">
    <property type="component" value="Chromosome 5"/>
</dbReference>
<reference evidence="1" key="1">
    <citation type="submission" date="2022-04" db="EMBL/GenBank/DDBJ databases">
        <title>Chromosome-scale genome assembly of Holotrichia oblita Faldermann.</title>
        <authorList>
            <person name="Rongchong L."/>
        </authorList>
    </citation>
    <scope>NUCLEOTIDE SEQUENCE</scope>
    <source>
        <strain evidence="1">81SQS9</strain>
    </source>
</reference>
<accession>A0ACB9T3I8</accession>
<name>A0ACB9T3I8_HOLOL</name>
<comment type="caution">
    <text evidence="1">The sequence shown here is derived from an EMBL/GenBank/DDBJ whole genome shotgun (WGS) entry which is preliminary data.</text>
</comment>
<evidence type="ECO:0000313" key="2">
    <source>
        <dbReference type="Proteomes" id="UP001056778"/>
    </source>
</evidence>
<organism evidence="1 2">
    <name type="scientific">Holotrichia oblita</name>
    <name type="common">Chafer beetle</name>
    <dbReference type="NCBI Taxonomy" id="644536"/>
    <lineage>
        <taxon>Eukaryota</taxon>
        <taxon>Metazoa</taxon>
        <taxon>Ecdysozoa</taxon>
        <taxon>Arthropoda</taxon>
        <taxon>Hexapoda</taxon>
        <taxon>Insecta</taxon>
        <taxon>Pterygota</taxon>
        <taxon>Neoptera</taxon>
        <taxon>Endopterygota</taxon>
        <taxon>Coleoptera</taxon>
        <taxon>Polyphaga</taxon>
        <taxon>Scarabaeiformia</taxon>
        <taxon>Scarabaeidae</taxon>
        <taxon>Melolonthinae</taxon>
        <taxon>Holotrichia</taxon>
    </lineage>
</organism>
<sequence>MSDKRKLTEKELEEIANKFFESEDDYDSSDQGDFYNFPEEASDKNLLQDPFDIASMDIELEDGAILDSMFVPEENENEIVADESATQRNSKVEIKELKEKSESINISGTKKKIKSSKSPNKEYYQLWAATSSSEIEANKLEDGYGKDFDEKAPPLPPRSLHRPLERSHALSSSFKPPIVLRQNKPKVPQKPEDTFNFELIDIDESLKPLTISASGEVPPAQHDSLETPKRKSSLDKKVIGSDNYVSTVLSKNLDVNNSSPNEIVSDVHAVLENRDSQSSASTYSSSLDGNTEYETNNNVNLKPHKPLTRQLSGKSTHELTLENNTDSKTPVHTPSKIEQREVVKPQQKALARVAGLAEKTPICPPTPTHHSRRRSSDLRPPCLKADISEEVVFGTPTRRPDVRGLDTVDGVGDGLSEATNSCEIGHRLDPIGKDARLTLRALTELHVAPTTSQSYHEEMRRGEADGEASGGLPLSLRHLTSTRLPSIPERTHRILTVAEIPGTEHEDPLPPSWEARMDSHGRVFYIDHATRTTSWQRPCSSSMIATAGGAEQQRRQLDRRYQSIRRTISSNRLEVADYSAAPPGCRLLTRPDFFTVLHMNQDALSLYNRNTTLKHMIGRIRRDPATFEKYQHNKELVALVNMFADTSQDLPPNWDTKKDRNGKQFFIDHTHKRTSYMDPRLPTEPIYSNRRFSEDGGVRMAA</sequence>
<dbReference type="EMBL" id="CM043019">
    <property type="protein sequence ID" value="KAI4461346.1"/>
    <property type="molecule type" value="Genomic_DNA"/>
</dbReference>
<evidence type="ECO:0000313" key="1">
    <source>
        <dbReference type="EMBL" id="KAI4461346.1"/>
    </source>
</evidence>
<proteinExistence type="predicted"/>
<keyword evidence="1" id="KW-0436">Ligase</keyword>
<gene>
    <name evidence="1" type="ORF">MML48_5g00003882</name>
</gene>
<protein>
    <submittedName>
        <fullName evidence="1">Hect domain ubiquitin-protein ligase</fullName>
    </submittedName>
</protein>
<keyword evidence="2" id="KW-1185">Reference proteome</keyword>